<dbReference type="InterPro" id="IPR033129">
    <property type="entry name" value="PEPCASE_His_AS"/>
</dbReference>
<dbReference type="SUPFAM" id="SSF51621">
    <property type="entry name" value="Phosphoenolpyruvate/pyruvate domain"/>
    <property type="match status" value="1"/>
</dbReference>
<dbReference type="PROSITE" id="PS00393">
    <property type="entry name" value="PEPCASE_2"/>
    <property type="match status" value="1"/>
</dbReference>
<evidence type="ECO:0000313" key="4">
    <source>
        <dbReference type="EMBL" id="MEL4456413.1"/>
    </source>
</evidence>
<name>A0ABU9L1U0_9FLAO</name>
<sequence>MPTNTSTKGFDKILEDKKDILSCFKEMLSGIEENSLSTFIESLNVNDKGDAVSDEKIIQAFGIYFQLMNLIEENAAIQFNRQLEKNDGISAIRGSWGETFKGWKEQGIDQDKMISIISSIQVSPVLTAHPTEAKRVTILEIHRELYLLIVQNENSTYSQTEKNAIRDKIISLLERWWRTGEIYLEKPDLRDERANVVHYLSKKFPLILEASDLKIRYSWLEMGFDPGKLKHIEHFPKYSFGSWVGGDRDGHPFVTPQITKDTLLIHRKEALQIIYNHVLELAAKLSLSSKLNPTPNILIRTINEYAQLLGDKGEKAVNRNPYEPWRQFVNLIQLKLENTILGSYSDSKLFYRSSSELQQDLKLIRELLIEIKAEKIAEDLLFPLERIVQSFGFHLAKLDIRQNSEYYEKAISQILQKSTLTDTDFQNWDEEKRLAFLNKEIASPELLTNITISYGLEADNVLDYFRVLRDHNILYGSEGIGSLIVSMTRSVSDLLMVYLFMKETQLLGTDLIVAPLFETIEDLDNGAQILDEFLDHPLTRKRQRLLQDAQEVMVGYSDSNKDGGVLASKWNLYKAEKALSEVGRKHNINVFFFHGRGGTISRGGGKYHRFIESKPPGSINGKIKLTIQGESISQQFGNLLTGTYNLEMLASGVAQHTLPSAQSNESDYPAETLEWLSEKSMQHYKSVITDIDFMQFFSQATPIDILEQSKIGSRPARRTGKRTLKDLRAIPWVFSWNLSRFMLTGWYGVGTALKELKEQDNDGYEALKKSISSWPFLRYLLIQIETNLLLANPEIMKMYAELVTDEKVRNKFLDLILSDYEAGKLHIGYLLGDPVDIRRTGQLNALNIREKELKVLHKLQIDLIREWRKLNQENDPEKNTMLLKLLHVINSLSGGLRNTG</sequence>
<dbReference type="InterPro" id="IPR021135">
    <property type="entry name" value="PEP_COase"/>
</dbReference>
<reference evidence="4 5" key="1">
    <citation type="submission" date="2024-04" db="EMBL/GenBank/DDBJ databases">
        <title>whole genome sequencing of Lutimonas vermicola strain IMCC1616.</title>
        <authorList>
            <person name="Bae S.S."/>
        </authorList>
    </citation>
    <scope>NUCLEOTIDE SEQUENCE [LARGE SCALE GENOMIC DNA]</scope>
    <source>
        <strain evidence="4 5">IMCC1616</strain>
    </source>
</reference>
<dbReference type="EMBL" id="JBCDNA010000002">
    <property type="protein sequence ID" value="MEL4456413.1"/>
    <property type="molecule type" value="Genomic_DNA"/>
</dbReference>
<dbReference type="InterPro" id="IPR015813">
    <property type="entry name" value="Pyrv/PenolPyrv_kinase-like_dom"/>
</dbReference>
<comment type="caution">
    <text evidence="4">The sequence shown here is derived from an EMBL/GenBank/DDBJ whole genome shotgun (WGS) entry which is preliminary data.</text>
</comment>
<dbReference type="Proteomes" id="UP001474120">
    <property type="component" value="Unassembled WGS sequence"/>
</dbReference>
<organism evidence="4 5">
    <name type="scientific">Lutimonas vermicola</name>
    <dbReference type="NCBI Taxonomy" id="414288"/>
    <lineage>
        <taxon>Bacteria</taxon>
        <taxon>Pseudomonadati</taxon>
        <taxon>Bacteroidota</taxon>
        <taxon>Flavobacteriia</taxon>
        <taxon>Flavobacteriales</taxon>
        <taxon>Flavobacteriaceae</taxon>
        <taxon>Lutimonas</taxon>
    </lineage>
</organism>
<feature type="active site" evidence="3">
    <location>
        <position position="561"/>
    </location>
</feature>
<dbReference type="PANTHER" id="PTHR30523:SF32">
    <property type="entry name" value="PHOSPHOENOLPYRUVATE CARBOXYLASE"/>
    <property type="match status" value="1"/>
</dbReference>
<dbReference type="GO" id="GO:0008964">
    <property type="term" value="F:phosphoenolpyruvate carboxylase activity"/>
    <property type="evidence" value="ECO:0007669"/>
    <property type="project" value="UniProtKB-EC"/>
</dbReference>
<dbReference type="PRINTS" id="PR00150">
    <property type="entry name" value="PEPCARBXLASE"/>
</dbReference>
<gene>
    <name evidence="4" type="ORF">AABB81_10930</name>
</gene>
<accession>A0ABU9L1U0</accession>
<evidence type="ECO:0000256" key="3">
    <source>
        <dbReference type="PROSITE-ProRule" id="PRU10112"/>
    </source>
</evidence>
<evidence type="ECO:0000256" key="1">
    <source>
        <dbReference type="ARBA" id="ARBA00003670"/>
    </source>
</evidence>
<keyword evidence="4" id="KW-0456">Lyase</keyword>
<protein>
    <recommendedName>
        <fullName evidence="2">Phosphoenolpyruvate carboxylase</fullName>
    </recommendedName>
</protein>
<proteinExistence type="predicted"/>
<dbReference type="PANTHER" id="PTHR30523">
    <property type="entry name" value="PHOSPHOENOLPYRUVATE CARBOXYLASE"/>
    <property type="match status" value="1"/>
</dbReference>
<evidence type="ECO:0000256" key="2">
    <source>
        <dbReference type="ARBA" id="ARBA00022419"/>
    </source>
</evidence>
<dbReference type="Gene3D" id="1.20.1440.90">
    <property type="entry name" value="Phosphoenolpyruvate/pyruvate domain"/>
    <property type="match status" value="1"/>
</dbReference>
<evidence type="ECO:0000313" key="5">
    <source>
        <dbReference type="Proteomes" id="UP001474120"/>
    </source>
</evidence>
<dbReference type="RefSeq" id="WP_342160545.1">
    <property type="nucleotide sequence ID" value="NZ_JBCDNA010000002.1"/>
</dbReference>
<dbReference type="Pfam" id="PF00311">
    <property type="entry name" value="PEPcase"/>
    <property type="match status" value="1"/>
</dbReference>
<comment type="function">
    <text evidence="1">Forms oxaloacetate, a four-carbon dicarboxylic acid source for the tricarboxylic acid cycle.</text>
</comment>
<keyword evidence="5" id="KW-1185">Reference proteome</keyword>